<dbReference type="EMBL" id="JAYGHY010000082">
    <property type="protein sequence ID" value="MEA5443959.1"/>
    <property type="molecule type" value="Genomic_DNA"/>
</dbReference>
<keyword evidence="6 7" id="KW-0472">Membrane</keyword>
<accession>A0ABU5SZK2</accession>
<comment type="subcellular location">
    <subcellularLocation>
        <location evidence="1">Cell membrane</location>
        <topology evidence="1">Multi-pass membrane protein</topology>
    </subcellularLocation>
</comment>
<dbReference type="NCBIfam" id="TIGR01185">
    <property type="entry name" value="devC"/>
    <property type="match status" value="1"/>
</dbReference>
<dbReference type="InterPro" id="IPR005891">
    <property type="entry name" value="DevC"/>
</dbReference>
<feature type="domain" description="ABC3 transporter permease C-terminal" evidence="8">
    <location>
        <begin position="274"/>
        <end position="385"/>
    </location>
</feature>
<comment type="caution">
    <text evidence="9">The sequence shown here is derived from an EMBL/GenBank/DDBJ whole genome shotgun (WGS) entry which is preliminary data.</text>
</comment>
<keyword evidence="5 7" id="KW-1133">Transmembrane helix</keyword>
<reference evidence="9 10" key="1">
    <citation type="submission" date="2023-12" db="EMBL/GenBank/DDBJ databases">
        <title>Baltic Sea Cyanobacteria.</title>
        <authorList>
            <person name="Delbaje E."/>
            <person name="Fewer D.P."/>
            <person name="Shishido T.K."/>
        </authorList>
    </citation>
    <scope>NUCLEOTIDE SEQUENCE [LARGE SCALE GENOMIC DNA]</scope>
    <source>
        <strain evidence="9 10">UHCC 0281</strain>
    </source>
</reference>
<feature type="transmembrane region" description="Helical" evidence="7">
    <location>
        <begin position="322"/>
        <end position="343"/>
    </location>
</feature>
<evidence type="ECO:0000259" key="8">
    <source>
        <dbReference type="Pfam" id="PF02687"/>
    </source>
</evidence>
<keyword evidence="2" id="KW-0813">Transport</keyword>
<dbReference type="InterPro" id="IPR051125">
    <property type="entry name" value="ABC-4/HrtB_transporter"/>
</dbReference>
<dbReference type="Pfam" id="PF02687">
    <property type="entry name" value="FtsX"/>
    <property type="match status" value="1"/>
</dbReference>
<name>A0ABU5SZK2_9CYAN</name>
<evidence type="ECO:0000313" key="10">
    <source>
        <dbReference type="Proteomes" id="UP001302329"/>
    </source>
</evidence>
<organism evidence="9 10">
    <name type="scientific">Cyanobium gracile UHCC 0281</name>
    <dbReference type="NCBI Taxonomy" id="3110309"/>
    <lineage>
        <taxon>Bacteria</taxon>
        <taxon>Bacillati</taxon>
        <taxon>Cyanobacteriota</taxon>
        <taxon>Cyanophyceae</taxon>
        <taxon>Synechococcales</taxon>
        <taxon>Prochlorococcaceae</taxon>
        <taxon>Cyanobium</taxon>
    </lineage>
</organism>
<evidence type="ECO:0000256" key="1">
    <source>
        <dbReference type="ARBA" id="ARBA00004651"/>
    </source>
</evidence>
<evidence type="ECO:0000256" key="6">
    <source>
        <dbReference type="ARBA" id="ARBA00023136"/>
    </source>
</evidence>
<dbReference type="PANTHER" id="PTHR43738">
    <property type="entry name" value="ABC TRANSPORTER, MEMBRANE PROTEIN"/>
    <property type="match status" value="1"/>
</dbReference>
<protein>
    <submittedName>
        <fullName evidence="9">ABC transporter permease DevC</fullName>
    </submittedName>
</protein>
<evidence type="ECO:0000256" key="3">
    <source>
        <dbReference type="ARBA" id="ARBA00022475"/>
    </source>
</evidence>
<gene>
    <name evidence="9" type="primary">devC</name>
    <name evidence="9" type="ORF">VB739_15475</name>
</gene>
<keyword evidence="4 7" id="KW-0812">Transmembrane</keyword>
<dbReference type="RefSeq" id="WP_323357910.1">
    <property type="nucleotide sequence ID" value="NZ_JAYGHY010000082.1"/>
</dbReference>
<feature type="transmembrane region" description="Helical" evidence="7">
    <location>
        <begin position="268"/>
        <end position="289"/>
    </location>
</feature>
<feature type="transmembrane region" description="Helical" evidence="7">
    <location>
        <begin position="355"/>
        <end position="376"/>
    </location>
</feature>
<evidence type="ECO:0000256" key="4">
    <source>
        <dbReference type="ARBA" id="ARBA00022692"/>
    </source>
</evidence>
<keyword evidence="3" id="KW-1003">Cell membrane</keyword>
<evidence type="ECO:0000256" key="7">
    <source>
        <dbReference type="SAM" id="Phobius"/>
    </source>
</evidence>
<dbReference type="Proteomes" id="UP001302329">
    <property type="component" value="Unassembled WGS sequence"/>
</dbReference>
<feature type="transmembrane region" description="Helical" evidence="7">
    <location>
        <begin position="24"/>
        <end position="50"/>
    </location>
</feature>
<dbReference type="PIRSF" id="PIRSF031773">
    <property type="entry name" value="DevC"/>
    <property type="match status" value="1"/>
</dbReference>
<keyword evidence="10" id="KW-1185">Reference proteome</keyword>
<dbReference type="PANTHER" id="PTHR43738:SF1">
    <property type="entry name" value="HEMIN TRANSPORT SYSTEM PERMEASE PROTEIN HRTB-RELATED"/>
    <property type="match status" value="1"/>
</dbReference>
<evidence type="ECO:0000256" key="5">
    <source>
        <dbReference type="ARBA" id="ARBA00022989"/>
    </source>
</evidence>
<evidence type="ECO:0000256" key="2">
    <source>
        <dbReference type="ARBA" id="ARBA00022448"/>
    </source>
</evidence>
<evidence type="ECO:0000313" key="9">
    <source>
        <dbReference type="EMBL" id="MEA5443959.1"/>
    </source>
</evidence>
<proteinExistence type="predicted"/>
<sequence>MNPLTALRRTPLAWRQTSHRPMRLLAAIAGVSFANVLVFFQLGLASGLYASQKRPLERLNGELVMVSRRYTNLGEPLNLPRSRLIQALGVQGVKAVTPLYIGKTDWLNRDSREKKQALIFGLSPENPALRIPEVTADPGQLLRPDGLFFDTLSKKAAGPVGQVVARDGYYDTELRGKRAVVNGLFTMGLTFAADINLLTSASNFKTWFPDQTSDDIQLGVIQLEAGVSPLQVQATLNSFLDPSVKVLTLKELEDVEVNHWRNNTSFGLIFNLGVLVGLVVGAIIVYQILYSDVSDHLPEYATMKAMGYSNGFVVGIIVQESLLLAALAFLPSLLLSMGLYALLARSTSLLIAMTLQRALAVFSLTLVIAAGSGWLATGKLRRLDPADIF</sequence>
<dbReference type="InterPro" id="IPR003838">
    <property type="entry name" value="ABC3_permease_C"/>
</dbReference>